<accession>A0A0D6P8W7</accession>
<reference evidence="1 2" key="1">
    <citation type="submission" date="2012-11" db="EMBL/GenBank/DDBJ databases">
        <title>Whole genome sequence of Acidisphaera rubrifaciens HS-AP3.</title>
        <authorList>
            <person name="Azuma Y."/>
            <person name="Higashiura N."/>
            <person name="Hirakawa H."/>
            <person name="Matsushita K."/>
        </authorList>
    </citation>
    <scope>NUCLEOTIDE SEQUENCE [LARGE SCALE GENOMIC DNA]</scope>
    <source>
        <strain evidence="1 2">HS-AP3</strain>
    </source>
</reference>
<dbReference type="Proteomes" id="UP000032680">
    <property type="component" value="Unassembled WGS sequence"/>
</dbReference>
<keyword evidence="2" id="KW-1185">Reference proteome</keyword>
<dbReference type="EMBL" id="BANB01000460">
    <property type="protein sequence ID" value="GAN77796.1"/>
    <property type="molecule type" value="Genomic_DNA"/>
</dbReference>
<proteinExistence type="predicted"/>
<sequence length="107" mass="11403">MGALSGLLDSIRDEGCVECNEWCVEDGLATARIPQIAGDEVRVVVEAVPAGGWDWAVWRFPTLPGAVWSGRALSQTEAMSAARRVAQLICLAPTQMSSPAGYLHAYA</sequence>
<dbReference type="AlphaFoldDB" id="A0A0D6P8W7"/>
<gene>
    <name evidence="1" type="ORF">Asru_0460_05</name>
</gene>
<evidence type="ECO:0000313" key="2">
    <source>
        <dbReference type="Proteomes" id="UP000032680"/>
    </source>
</evidence>
<name>A0A0D6P8W7_9PROT</name>
<comment type="caution">
    <text evidence="1">The sequence shown here is derived from an EMBL/GenBank/DDBJ whole genome shotgun (WGS) entry which is preliminary data.</text>
</comment>
<protein>
    <submittedName>
        <fullName evidence="1">Uncharacterized protein</fullName>
    </submittedName>
</protein>
<evidence type="ECO:0000313" key="1">
    <source>
        <dbReference type="EMBL" id="GAN77796.1"/>
    </source>
</evidence>
<organism evidence="1 2">
    <name type="scientific">Acidisphaera rubrifaciens HS-AP3</name>
    <dbReference type="NCBI Taxonomy" id="1231350"/>
    <lineage>
        <taxon>Bacteria</taxon>
        <taxon>Pseudomonadati</taxon>
        <taxon>Pseudomonadota</taxon>
        <taxon>Alphaproteobacteria</taxon>
        <taxon>Acetobacterales</taxon>
        <taxon>Acetobacteraceae</taxon>
        <taxon>Acidisphaera</taxon>
    </lineage>
</organism>
<dbReference type="RefSeq" id="WP_048862033.1">
    <property type="nucleotide sequence ID" value="NZ_BANB01000460.1"/>
</dbReference>